<protein>
    <submittedName>
        <fullName evidence="2">Glycosyltransferase</fullName>
        <ecNumber evidence="2">2.4.-.-</ecNumber>
    </submittedName>
</protein>
<dbReference type="Pfam" id="PF00534">
    <property type="entry name" value="Glycos_transf_1"/>
    <property type="match status" value="1"/>
</dbReference>
<dbReference type="GO" id="GO:0016757">
    <property type="term" value="F:glycosyltransferase activity"/>
    <property type="evidence" value="ECO:0007669"/>
    <property type="project" value="UniProtKB-KW"/>
</dbReference>
<evidence type="ECO:0000259" key="1">
    <source>
        <dbReference type="Pfam" id="PF00534"/>
    </source>
</evidence>
<evidence type="ECO:0000313" key="3">
    <source>
        <dbReference type="Proteomes" id="UP001519887"/>
    </source>
</evidence>
<accession>A0ABS7CKE7</accession>
<reference evidence="2 3" key="1">
    <citation type="submission" date="2021-07" db="EMBL/GenBank/DDBJ databases">
        <title>Paenibacillus radiodurans sp. nov., isolated from the southeastern edge of Tengger Desert.</title>
        <authorList>
            <person name="Zhang G."/>
        </authorList>
    </citation>
    <scope>NUCLEOTIDE SEQUENCE [LARGE SCALE GENOMIC DNA]</scope>
    <source>
        <strain evidence="2 3">CCM 7311</strain>
    </source>
</reference>
<dbReference type="PANTHER" id="PTHR12526:SF630">
    <property type="entry name" value="GLYCOSYLTRANSFERASE"/>
    <property type="match status" value="1"/>
</dbReference>
<feature type="non-terminal residue" evidence="2">
    <location>
        <position position="1"/>
    </location>
</feature>
<gene>
    <name evidence="2" type="ORF">K0U00_45885</name>
</gene>
<organism evidence="2 3">
    <name type="scientific">Paenibacillus sepulcri</name>
    <dbReference type="NCBI Taxonomy" id="359917"/>
    <lineage>
        <taxon>Bacteria</taxon>
        <taxon>Bacillati</taxon>
        <taxon>Bacillota</taxon>
        <taxon>Bacilli</taxon>
        <taxon>Bacillales</taxon>
        <taxon>Paenibacillaceae</taxon>
        <taxon>Paenibacillus</taxon>
    </lineage>
</organism>
<dbReference type="Gene3D" id="3.40.50.2000">
    <property type="entry name" value="Glycogen Phosphorylase B"/>
    <property type="match status" value="2"/>
</dbReference>
<keyword evidence="2" id="KW-0328">Glycosyltransferase</keyword>
<evidence type="ECO:0000313" key="2">
    <source>
        <dbReference type="EMBL" id="MBW7461411.1"/>
    </source>
</evidence>
<dbReference type="EMBL" id="JAHZIK010002931">
    <property type="protein sequence ID" value="MBW7461411.1"/>
    <property type="molecule type" value="Genomic_DNA"/>
</dbReference>
<feature type="domain" description="Glycosyl transferase family 1" evidence="1">
    <location>
        <begin position="3"/>
        <end position="77"/>
    </location>
</feature>
<dbReference type="PANTHER" id="PTHR12526">
    <property type="entry name" value="GLYCOSYLTRANSFERASE"/>
    <property type="match status" value="1"/>
</dbReference>
<dbReference type="EC" id="2.4.-.-" evidence="2"/>
<dbReference type="InterPro" id="IPR001296">
    <property type="entry name" value="Glyco_trans_1"/>
</dbReference>
<keyword evidence="3" id="KW-1185">Reference proteome</keyword>
<dbReference type="Proteomes" id="UP001519887">
    <property type="component" value="Unassembled WGS sequence"/>
</dbReference>
<dbReference type="SUPFAM" id="SSF53756">
    <property type="entry name" value="UDP-Glycosyltransferase/glycogen phosphorylase"/>
    <property type="match status" value="1"/>
</dbReference>
<keyword evidence="2" id="KW-0808">Transferase</keyword>
<proteinExistence type="predicted"/>
<name>A0ABS7CKE7_9BACL</name>
<sequence length="120" mass="13273">LPMCDAAVASSLREGLPVNIMEAMSCALPVVATANRGHSELVKDGRNGFIVPPDDAPQFANRLLELYQSEELRRRMGAMSLHDVAAYSISQVVKELDKVYSTYMMEDGNEAQSQHNRAYL</sequence>
<comment type="caution">
    <text evidence="2">The sequence shown here is derived from an EMBL/GenBank/DDBJ whole genome shotgun (WGS) entry which is preliminary data.</text>
</comment>